<evidence type="ECO:0000256" key="14">
    <source>
        <dbReference type="SAM" id="Phobius"/>
    </source>
</evidence>
<evidence type="ECO:0000256" key="13">
    <source>
        <dbReference type="PIRNR" id="PIRNR016636"/>
    </source>
</evidence>
<feature type="transmembrane region" description="Helical" evidence="14">
    <location>
        <begin position="52"/>
        <end position="70"/>
    </location>
</feature>
<evidence type="ECO:0000256" key="5">
    <source>
        <dbReference type="ARBA" id="ARBA00022475"/>
    </source>
</evidence>
<comment type="pathway">
    <text evidence="2">Glycan biosynthesis; alginate biosynthesis.</text>
</comment>
<evidence type="ECO:0000256" key="2">
    <source>
        <dbReference type="ARBA" id="ARBA00005182"/>
    </source>
</evidence>
<reference evidence="15 16" key="1">
    <citation type="submission" date="2023-07" db="EMBL/GenBank/DDBJ databases">
        <title>Sorghum-associated microbial communities from plants grown in Nebraska, USA.</title>
        <authorList>
            <person name="Schachtman D."/>
        </authorList>
    </citation>
    <scope>NUCLEOTIDE SEQUENCE [LARGE SCALE GENOMIC DNA]</scope>
    <source>
        <strain evidence="15 16">BE316</strain>
    </source>
</reference>
<dbReference type="PIRSF" id="PIRSF016636">
    <property type="entry name" value="AlgI_DltB"/>
    <property type="match status" value="1"/>
</dbReference>
<evidence type="ECO:0000256" key="8">
    <source>
        <dbReference type="ARBA" id="ARBA00022841"/>
    </source>
</evidence>
<comment type="similarity">
    <text evidence="3 13">Belongs to the membrane-bound acyltransferase family.</text>
</comment>
<gene>
    <name evidence="15" type="ORF">J2X21_004241</name>
</gene>
<sequence>MLFTTPAFVFVFLPLALLGFFLLCRWSNKAGIAWLLAASLLFYSHWEPRDTLLLCGSILVNFWLGLQISGRSSASRAWMIAGVTANLSLLALFKYGDFFTANLNRALGADLPLPGLTLPIGISFFTFTQIAFLVDAYQGKVREAQPLHYGLFVTYFPHLVAGPVLHHSQMMPQFAKPDIGRVQGAHLCAGLAIFAMGLAKKVVLADGISPYADLVFNAADQGAQPSLQECWLAMCAYTLQLYFDFSGYSDMAIGLSWMFNVSLPFNFNSPYRAANISEFWRRWHISLSTFLRDYLYIALGGNRHGPTRRYINLALTMILGGLWHGASWTFVAWGTLHGCYLMVHHGFRHLVGEPVLARLAGWRAWRFSAWLLTLLAVMVAWVLFRATSFAGAATILQGLVTTGGEAVHAIYWNAGRSVSTGALWCVALGALATLGPNTNVLGERLLAWCRAQPQKRLYLAGALAVVVPALVLVNATRDSVSAFIYFNF</sequence>
<evidence type="ECO:0000256" key="10">
    <source>
        <dbReference type="ARBA" id="ARBA00023136"/>
    </source>
</evidence>
<dbReference type="RefSeq" id="WP_310331916.1">
    <property type="nucleotide sequence ID" value="NZ_JAVDXV010000009.1"/>
</dbReference>
<evidence type="ECO:0000256" key="1">
    <source>
        <dbReference type="ARBA" id="ARBA00004651"/>
    </source>
</evidence>
<dbReference type="PANTHER" id="PTHR13285">
    <property type="entry name" value="ACYLTRANSFERASE"/>
    <property type="match status" value="1"/>
</dbReference>
<evidence type="ECO:0000256" key="9">
    <source>
        <dbReference type="ARBA" id="ARBA00022989"/>
    </source>
</evidence>
<feature type="transmembrane region" description="Helical" evidence="14">
    <location>
        <begin position="310"/>
        <end position="333"/>
    </location>
</feature>
<keyword evidence="16" id="KW-1185">Reference proteome</keyword>
<comment type="caution">
    <text evidence="15">The sequence shown here is derived from an EMBL/GenBank/DDBJ whole genome shotgun (WGS) entry which is preliminary data.</text>
</comment>
<dbReference type="Proteomes" id="UP001180825">
    <property type="component" value="Unassembled WGS sequence"/>
</dbReference>
<evidence type="ECO:0000313" key="15">
    <source>
        <dbReference type="EMBL" id="MDR7335076.1"/>
    </source>
</evidence>
<organism evidence="15 16">
    <name type="scientific">Roseateles asaccharophilus</name>
    <dbReference type="NCBI Taxonomy" id="582607"/>
    <lineage>
        <taxon>Bacteria</taxon>
        <taxon>Pseudomonadati</taxon>
        <taxon>Pseudomonadota</taxon>
        <taxon>Betaproteobacteria</taxon>
        <taxon>Burkholderiales</taxon>
        <taxon>Sphaerotilaceae</taxon>
        <taxon>Roseateles</taxon>
    </lineage>
</organism>
<dbReference type="InterPro" id="IPR004299">
    <property type="entry name" value="MBOAT_fam"/>
</dbReference>
<keyword evidence="8" id="KW-0016">Alginate biosynthesis</keyword>
<comment type="subcellular location">
    <subcellularLocation>
        <location evidence="1">Cell membrane</location>
        <topology evidence="1">Multi-pass membrane protein</topology>
    </subcellularLocation>
</comment>
<dbReference type="InterPro" id="IPR024194">
    <property type="entry name" value="Ac/AlaTfrase_AlgI/DltB"/>
</dbReference>
<keyword evidence="10 13" id="KW-0472">Membrane</keyword>
<protein>
    <recommendedName>
        <fullName evidence="4">Probable alginate O-acetylase AlgI</fullName>
    </recommendedName>
    <alternativeName>
        <fullName evidence="12">Alginate biosynthesis protein AlgI</fullName>
    </alternativeName>
</protein>
<evidence type="ECO:0000313" key="16">
    <source>
        <dbReference type="Proteomes" id="UP001180825"/>
    </source>
</evidence>
<feature type="transmembrane region" description="Helical" evidence="14">
    <location>
        <begin position="77"/>
        <end position="96"/>
    </location>
</feature>
<accession>A0ABU2ACZ9</accession>
<keyword evidence="11 13" id="KW-0012">Acyltransferase</keyword>
<dbReference type="InterPro" id="IPR028362">
    <property type="entry name" value="AlgI"/>
</dbReference>
<dbReference type="Pfam" id="PF03062">
    <property type="entry name" value="MBOAT"/>
    <property type="match status" value="1"/>
</dbReference>
<evidence type="ECO:0000256" key="6">
    <source>
        <dbReference type="ARBA" id="ARBA00022679"/>
    </source>
</evidence>
<proteinExistence type="inferred from homology"/>
<evidence type="ECO:0000256" key="3">
    <source>
        <dbReference type="ARBA" id="ARBA00010323"/>
    </source>
</evidence>
<evidence type="ECO:0000256" key="11">
    <source>
        <dbReference type="ARBA" id="ARBA00023315"/>
    </source>
</evidence>
<dbReference type="InterPro" id="IPR051085">
    <property type="entry name" value="MB_O-acyltransferase"/>
</dbReference>
<evidence type="ECO:0000256" key="7">
    <source>
        <dbReference type="ARBA" id="ARBA00022692"/>
    </source>
</evidence>
<evidence type="ECO:0000256" key="12">
    <source>
        <dbReference type="ARBA" id="ARBA00031030"/>
    </source>
</evidence>
<feature type="transmembrane region" description="Helical" evidence="14">
    <location>
        <begin position="457"/>
        <end position="476"/>
    </location>
</feature>
<keyword evidence="5 13" id="KW-1003">Cell membrane</keyword>
<feature type="transmembrane region" description="Helical" evidence="14">
    <location>
        <begin position="6"/>
        <end position="23"/>
    </location>
</feature>
<evidence type="ECO:0000256" key="4">
    <source>
        <dbReference type="ARBA" id="ARBA00016084"/>
    </source>
</evidence>
<keyword evidence="7 14" id="KW-0812">Transmembrane</keyword>
<keyword evidence="9 14" id="KW-1133">Transmembrane helix</keyword>
<dbReference type="PANTHER" id="PTHR13285:SF23">
    <property type="entry name" value="TEICHOIC ACID D-ALANYLTRANSFERASE"/>
    <property type="match status" value="1"/>
</dbReference>
<feature type="transmembrane region" description="Helical" evidence="14">
    <location>
        <begin position="30"/>
        <end position="46"/>
    </location>
</feature>
<keyword evidence="6 13" id="KW-0808">Transferase</keyword>
<dbReference type="PIRSF" id="PIRSF500217">
    <property type="entry name" value="AlgI"/>
    <property type="match status" value="1"/>
</dbReference>
<name>A0ABU2ACZ9_9BURK</name>
<dbReference type="EMBL" id="JAVDXV010000009">
    <property type="protein sequence ID" value="MDR7335076.1"/>
    <property type="molecule type" value="Genomic_DNA"/>
</dbReference>
<feature type="transmembrane region" description="Helical" evidence="14">
    <location>
        <begin position="364"/>
        <end position="384"/>
    </location>
</feature>
<feature type="transmembrane region" description="Helical" evidence="14">
    <location>
        <begin position="116"/>
        <end position="137"/>
    </location>
</feature>